<dbReference type="AlphaFoldDB" id="A0A0P0GIG6"/>
<dbReference type="Proteomes" id="UP000061809">
    <property type="component" value="Chromosome"/>
</dbReference>
<accession>A0A0P0GIG6</accession>
<evidence type="ECO:0000313" key="2">
    <source>
        <dbReference type="EMBL" id="ALJ57549.1"/>
    </source>
</evidence>
<name>A0A0P0GIG6_9BACE</name>
<evidence type="ECO:0000256" key="1">
    <source>
        <dbReference type="SAM" id="MobiDB-lite"/>
    </source>
</evidence>
<gene>
    <name evidence="2" type="ORF">BcellWH2_00273</name>
</gene>
<proteinExistence type="predicted"/>
<reference evidence="2 3" key="1">
    <citation type="journal article" date="2015" name="Science">
        <title>Genetic determinants of in vivo fitness and diet responsiveness in multiple human gut Bacteroides.</title>
        <authorList>
            <person name="Wu M."/>
            <person name="McNulty N.P."/>
            <person name="Rodionov D.A."/>
            <person name="Khoroshkin M.S."/>
            <person name="Griffin N.W."/>
            <person name="Cheng J."/>
            <person name="Latreille P."/>
            <person name="Kerstetter R.A."/>
            <person name="Terrapon N."/>
            <person name="Henrissat B."/>
            <person name="Osterman A.L."/>
            <person name="Gordon J.I."/>
        </authorList>
    </citation>
    <scope>NUCLEOTIDE SEQUENCE [LARGE SCALE GENOMIC DNA]</scope>
    <source>
        <strain evidence="2 3">WH2</strain>
    </source>
</reference>
<dbReference type="EMBL" id="CP012801">
    <property type="protein sequence ID" value="ALJ57549.1"/>
    <property type="molecule type" value="Genomic_DNA"/>
</dbReference>
<dbReference type="RefSeq" id="WP_144430718.1">
    <property type="nucleotide sequence ID" value="NZ_CP012801.1"/>
</dbReference>
<sequence>MFKELGTLIDTAGSFVGKTIRRALNNESTEPEIMSGVIEPEMPEDFLDYRSSVRVRIGSEDRDENNDEEAIIVKNDSKD</sequence>
<protein>
    <submittedName>
        <fullName evidence="2">Uncharacterized protein</fullName>
    </submittedName>
</protein>
<feature type="region of interest" description="Disordered" evidence="1">
    <location>
        <begin position="58"/>
        <end position="79"/>
    </location>
</feature>
<evidence type="ECO:0000313" key="3">
    <source>
        <dbReference type="Proteomes" id="UP000061809"/>
    </source>
</evidence>
<feature type="compositionally biased region" description="Acidic residues" evidence="1">
    <location>
        <begin position="61"/>
        <end position="70"/>
    </location>
</feature>
<organism evidence="2 3">
    <name type="scientific">Bacteroides cellulosilyticus</name>
    <dbReference type="NCBI Taxonomy" id="246787"/>
    <lineage>
        <taxon>Bacteria</taxon>
        <taxon>Pseudomonadati</taxon>
        <taxon>Bacteroidota</taxon>
        <taxon>Bacteroidia</taxon>
        <taxon>Bacteroidales</taxon>
        <taxon>Bacteroidaceae</taxon>
        <taxon>Bacteroides</taxon>
    </lineage>
</organism>
<dbReference type="PATRIC" id="fig|246787.4.peg.285"/>
<dbReference type="KEGG" id="bcel:BcellWH2_00273"/>